<dbReference type="EMBL" id="LAZR01013330">
    <property type="protein sequence ID" value="KKM22450.1"/>
    <property type="molecule type" value="Genomic_DNA"/>
</dbReference>
<evidence type="ECO:0000313" key="1">
    <source>
        <dbReference type="EMBL" id="KKL58247.1"/>
    </source>
</evidence>
<dbReference type="EMBL" id="LAZR01029889">
    <property type="protein sequence ID" value="KKL58247.1"/>
    <property type="molecule type" value="Genomic_DNA"/>
</dbReference>
<name>A0A0F9G4R7_9ZZZZ</name>
<sequence length="276" mass="32534">MIISEKNKIMKKIKFGYYGNFSTTHQTEVYIADALERAGHTVYRLDRNNTNLIPCDYVLFAKMSDMVLINKAKKQGIPTISWTFDLWREFLGYNHPHLKADIVITTDSEDKFHTIKQAVHKPEKIMIEGKKIYDVIFVGTSGKLKGIYKKYYKSRRELIKRVKPKVFSNVRGLALNKLLGQTKIVLGDSYPGSCCWSNRVYEMTGRGGFLIHPYIKNLYNYIPQFFRGEEKEMIEYYLEHEKKREKLRKIQFEMCPTYDDRIKELIELLRTINSNN</sequence>
<gene>
    <name evidence="2" type="ORF">LCGC14_1625170</name>
    <name evidence="1" type="ORF">LCGC14_2227270</name>
</gene>
<organism evidence="1">
    <name type="scientific">marine sediment metagenome</name>
    <dbReference type="NCBI Taxonomy" id="412755"/>
    <lineage>
        <taxon>unclassified sequences</taxon>
        <taxon>metagenomes</taxon>
        <taxon>ecological metagenomes</taxon>
    </lineage>
</organism>
<evidence type="ECO:0000313" key="2">
    <source>
        <dbReference type="EMBL" id="KKM22450.1"/>
    </source>
</evidence>
<dbReference type="AlphaFoldDB" id="A0A0F9G4R7"/>
<evidence type="ECO:0008006" key="3">
    <source>
        <dbReference type="Google" id="ProtNLM"/>
    </source>
</evidence>
<protein>
    <recommendedName>
        <fullName evidence="3">DUF3880 domain-containing protein</fullName>
    </recommendedName>
</protein>
<reference evidence="1" key="1">
    <citation type="journal article" date="2015" name="Nature">
        <title>Complex archaea that bridge the gap between prokaryotes and eukaryotes.</title>
        <authorList>
            <person name="Spang A."/>
            <person name="Saw J.H."/>
            <person name="Jorgensen S.L."/>
            <person name="Zaremba-Niedzwiedzka K."/>
            <person name="Martijn J."/>
            <person name="Lind A.E."/>
            <person name="van Eijk R."/>
            <person name="Schleper C."/>
            <person name="Guy L."/>
            <person name="Ettema T.J."/>
        </authorList>
    </citation>
    <scope>NUCLEOTIDE SEQUENCE</scope>
</reference>
<comment type="caution">
    <text evidence="1">The sequence shown here is derived from an EMBL/GenBank/DDBJ whole genome shotgun (WGS) entry which is preliminary data.</text>
</comment>
<proteinExistence type="predicted"/>
<accession>A0A0F9G4R7</accession>